<proteinExistence type="predicted"/>
<keyword evidence="1" id="KW-0812">Transmembrane</keyword>
<feature type="transmembrane region" description="Helical" evidence="1">
    <location>
        <begin position="89"/>
        <end position="109"/>
    </location>
</feature>
<name>A0A656JIA0_PSESF</name>
<protein>
    <submittedName>
        <fullName evidence="2">Mechanosensitive ion channel family protein</fullName>
    </submittedName>
</protein>
<evidence type="ECO:0000256" key="1">
    <source>
        <dbReference type="SAM" id="Phobius"/>
    </source>
</evidence>
<evidence type="ECO:0000313" key="3">
    <source>
        <dbReference type="Proteomes" id="UP000018849"/>
    </source>
</evidence>
<organism evidence="2 3">
    <name type="scientific">Pseudomonas syringae pv. actinidiae ICMP 19096</name>
    <dbReference type="NCBI Taxonomy" id="1194405"/>
    <lineage>
        <taxon>Bacteria</taxon>
        <taxon>Pseudomonadati</taxon>
        <taxon>Pseudomonadota</taxon>
        <taxon>Gammaproteobacteria</taxon>
        <taxon>Pseudomonadales</taxon>
        <taxon>Pseudomonadaceae</taxon>
        <taxon>Pseudomonas</taxon>
        <taxon>Pseudomonas syringae</taxon>
    </lineage>
</organism>
<dbReference type="Proteomes" id="UP000018849">
    <property type="component" value="Unassembled WGS sequence"/>
</dbReference>
<sequence length="145" mass="15540">MIRWLPEGRLRRSALALAVGLSTILTITVATSLLRWGIVSNAVLSNDVVNLLDQVQTLITFCAFILGLGRALLMLPHASWRLPQIPDEIATAMGRIPVVLALALMVIGTQERINSVIASSLALTVAVNGLTALAVSLVFLYALVR</sequence>
<comment type="caution">
    <text evidence="2">The sequence shown here is derived from an EMBL/GenBank/DDBJ whole genome shotgun (WGS) entry which is preliminary data.</text>
</comment>
<gene>
    <name evidence="2" type="ORF">A245_48020</name>
</gene>
<dbReference type="EMBL" id="AOKF01004108">
    <property type="protein sequence ID" value="EPN26560.1"/>
    <property type="molecule type" value="Genomic_DNA"/>
</dbReference>
<feature type="transmembrane region" description="Helical" evidence="1">
    <location>
        <begin position="12"/>
        <end position="38"/>
    </location>
</feature>
<feature type="non-terminal residue" evidence="2">
    <location>
        <position position="145"/>
    </location>
</feature>
<accession>A0A656JIA0</accession>
<feature type="transmembrane region" description="Helical" evidence="1">
    <location>
        <begin position="121"/>
        <end position="144"/>
    </location>
</feature>
<dbReference type="AlphaFoldDB" id="A0A656JIA0"/>
<keyword evidence="1" id="KW-1133">Transmembrane helix</keyword>
<evidence type="ECO:0000313" key="2">
    <source>
        <dbReference type="EMBL" id="EPN26560.1"/>
    </source>
</evidence>
<reference evidence="2 3" key="1">
    <citation type="journal article" date="2013" name="PLoS Pathog.">
        <title>Genomic analysis of the Kiwifruit pathogen Pseudomonas syringae pv. actinidiae provides insight into the origins of an emergent plant disease.</title>
        <authorList>
            <person name="McCann H.C."/>
            <person name="Rikkerink E.H."/>
            <person name="Bertels F."/>
            <person name="Fiers M."/>
            <person name="Lu A."/>
            <person name="Rees-George J."/>
            <person name="Andersen M.T."/>
            <person name="Gleave A.P."/>
            <person name="Haubold B."/>
            <person name="Wohlers M.W."/>
            <person name="Guttman D.S."/>
            <person name="Wang P.W."/>
            <person name="Straub C."/>
            <person name="Vanneste J.L."/>
            <person name="Rainey P.B."/>
            <person name="Templeton M.D."/>
        </authorList>
    </citation>
    <scope>NUCLEOTIDE SEQUENCE [LARGE SCALE GENOMIC DNA]</scope>
    <source>
        <strain evidence="2 3">ICMP 19096</strain>
    </source>
</reference>
<keyword evidence="1" id="KW-0472">Membrane</keyword>
<feature type="transmembrane region" description="Helical" evidence="1">
    <location>
        <begin position="58"/>
        <end position="77"/>
    </location>
</feature>